<name>A0A0U1NMY4_9RHOB</name>
<dbReference type="Gene3D" id="3.40.50.360">
    <property type="match status" value="1"/>
</dbReference>
<evidence type="ECO:0000259" key="1">
    <source>
        <dbReference type="Pfam" id="PF03358"/>
    </source>
</evidence>
<dbReference type="EMBL" id="CVQV01000012">
    <property type="protein sequence ID" value="CRK76086.1"/>
    <property type="molecule type" value="Genomic_DNA"/>
</dbReference>
<reference evidence="2 3" key="1">
    <citation type="submission" date="2015-04" db="EMBL/GenBank/DDBJ databases">
        <authorList>
            <person name="Syromyatnikov M.Y."/>
            <person name="Popov V.N."/>
        </authorList>
    </citation>
    <scope>NUCLEOTIDE SEQUENCE [LARGE SCALE GENOMIC DNA]</scope>
    <source>
        <strain evidence="2 3">CECT 5292</strain>
    </source>
</reference>
<evidence type="ECO:0000313" key="2">
    <source>
        <dbReference type="EMBL" id="CRK76086.1"/>
    </source>
</evidence>
<dbReference type="RefSeq" id="WP_199555588.1">
    <property type="nucleotide sequence ID" value="NZ_CVPC01000012.1"/>
</dbReference>
<sequence>MKLLAFAATNSRVSINRALIDFAADRLKAKNATGIEIEILDLNDFEMPIYSIDRETI</sequence>
<organism evidence="2 3">
    <name type="scientific">Nereida ignava</name>
    <dbReference type="NCBI Taxonomy" id="282199"/>
    <lineage>
        <taxon>Bacteria</taxon>
        <taxon>Pseudomonadati</taxon>
        <taxon>Pseudomonadota</taxon>
        <taxon>Alphaproteobacteria</taxon>
        <taxon>Rhodobacterales</taxon>
        <taxon>Roseobacteraceae</taxon>
        <taxon>Nereida</taxon>
    </lineage>
</organism>
<keyword evidence="3" id="KW-1185">Reference proteome</keyword>
<dbReference type="GO" id="GO:0016491">
    <property type="term" value="F:oxidoreductase activity"/>
    <property type="evidence" value="ECO:0007669"/>
    <property type="project" value="InterPro"/>
</dbReference>
<dbReference type="AlphaFoldDB" id="A0A0U1NMY4"/>
<protein>
    <recommendedName>
        <fullName evidence="1">NADPH-dependent FMN reductase-like domain-containing protein</fullName>
    </recommendedName>
</protein>
<dbReference type="STRING" id="282199.GCA_001049735_02142"/>
<gene>
    <name evidence="2" type="ORF">NIG5292_02143</name>
</gene>
<dbReference type="InterPro" id="IPR005025">
    <property type="entry name" value="FMN_Rdtase-like_dom"/>
</dbReference>
<dbReference type="Proteomes" id="UP000048949">
    <property type="component" value="Unassembled WGS sequence"/>
</dbReference>
<dbReference type="Pfam" id="PF03358">
    <property type="entry name" value="FMN_red"/>
    <property type="match status" value="1"/>
</dbReference>
<dbReference type="InterPro" id="IPR029039">
    <property type="entry name" value="Flavoprotein-like_sf"/>
</dbReference>
<evidence type="ECO:0000313" key="3">
    <source>
        <dbReference type="Proteomes" id="UP000048949"/>
    </source>
</evidence>
<proteinExistence type="predicted"/>
<feature type="domain" description="NADPH-dependent FMN reductase-like" evidence="1">
    <location>
        <begin position="1"/>
        <end position="54"/>
    </location>
</feature>
<accession>A0A0U1NMY4</accession>
<dbReference type="SUPFAM" id="SSF52218">
    <property type="entry name" value="Flavoproteins"/>
    <property type="match status" value="1"/>
</dbReference>